<accession>A0A1N7QTT5</accession>
<dbReference type="SUPFAM" id="SSF55486">
    <property type="entry name" value="Metalloproteases ('zincins'), catalytic domain"/>
    <property type="match status" value="2"/>
</dbReference>
<dbReference type="AlphaFoldDB" id="A0A1N7QTT5"/>
<protein>
    <submittedName>
        <fullName evidence="1">RHS repeat-associated core domain-containing protein</fullName>
    </submittedName>
</protein>
<dbReference type="InterPro" id="IPR050708">
    <property type="entry name" value="T6SS_VgrG/RHS"/>
</dbReference>
<keyword evidence="2" id="KW-1185">Reference proteome</keyword>
<evidence type="ECO:0000313" key="1">
    <source>
        <dbReference type="EMBL" id="SIT26283.1"/>
    </source>
</evidence>
<dbReference type="PANTHER" id="PTHR32305">
    <property type="match status" value="1"/>
</dbReference>
<dbReference type="GO" id="GO:0008237">
    <property type="term" value="F:metallopeptidase activity"/>
    <property type="evidence" value="ECO:0007669"/>
    <property type="project" value="InterPro"/>
</dbReference>
<organism evidence="1 2">
    <name type="scientific">Chryseobacterium ureilyticum</name>
    <dbReference type="NCBI Taxonomy" id="373668"/>
    <lineage>
        <taxon>Bacteria</taxon>
        <taxon>Pseudomonadati</taxon>
        <taxon>Bacteroidota</taxon>
        <taxon>Flavobacteriia</taxon>
        <taxon>Flavobacteriales</taxon>
        <taxon>Weeksellaceae</taxon>
        <taxon>Chryseobacterium group</taxon>
        <taxon>Chryseobacterium</taxon>
    </lineage>
</organism>
<dbReference type="Proteomes" id="UP000186744">
    <property type="component" value="Unassembled WGS sequence"/>
</dbReference>
<dbReference type="InterPro" id="IPR024079">
    <property type="entry name" value="MetalloPept_cat_dom_sf"/>
</dbReference>
<evidence type="ECO:0000313" key="2">
    <source>
        <dbReference type="Proteomes" id="UP000186744"/>
    </source>
</evidence>
<name>A0A1N7QTT5_9FLAO</name>
<feature type="non-terminal residue" evidence="1">
    <location>
        <position position="1"/>
    </location>
</feature>
<sequence>KNQYIYQYKDHLGNVRISFGRTSAGALEITDANDYYPFGMNHLKTGNAFFGQGNYKNYKFQEQELQETGFYAFKWRQYMPDVGRFFNIDPLSEKYAYQSHYNFSENRVVDGRELEGLEWAASRNLESKTINLHLTYKPVNNTAGALSNAQMNTLIKEREAQIVSSFGGKDIEGNQVNITFSQSDKSTMVWDYNIGYDTNNVDDFKGKSQESIDNVTYRTDGMTDSVNNTQTNRTQINIFTSTGLDVNEKTGQLNFDNKGRSQLAKTGAHETGHTLGIKHNDQATLRSTPDNLMREGSPGVKITPEQRSNAIKLVEEQQPKIGIE</sequence>
<dbReference type="InterPro" id="IPR022385">
    <property type="entry name" value="Rhs_assc_core"/>
</dbReference>
<dbReference type="RefSeq" id="WP_317048129.1">
    <property type="nucleotide sequence ID" value="NZ_FTOL01000026.1"/>
</dbReference>
<dbReference type="Gene3D" id="3.40.390.10">
    <property type="entry name" value="Collagenase (Catalytic Domain)"/>
    <property type="match status" value="1"/>
</dbReference>
<reference evidence="2" key="1">
    <citation type="submission" date="2017-01" db="EMBL/GenBank/DDBJ databases">
        <authorList>
            <person name="Varghese N."/>
            <person name="Submissions S."/>
        </authorList>
    </citation>
    <scope>NUCLEOTIDE SEQUENCE [LARGE SCALE GENOMIC DNA]</scope>
    <source>
        <strain evidence="2">DSM 18017</strain>
    </source>
</reference>
<proteinExistence type="predicted"/>
<dbReference type="PANTHER" id="PTHR32305:SF15">
    <property type="entry name" value="PROTEIN RHSA-RELATED"/>
    <property type="match status" value="1"/>
</dbReference>
<dbReference type="NCBIfam" id="TIGR03696">
    <property type="entry name" value="Rhs_assc_core"/>
    <property type="match status" value="1"/>
</dbReference>
<dbReference type="Gene3D" id="2.180.10.10">
    <property type="entry name" value="RHS repeat-associated core"/>
    <property type="match status" value="1"/>
</dbReference>
<dbReference type="EMBL" id="FTOL01000026">
    <property type="protein sequence ID" value="SIT26283.1"/>
    <property type="molecule type" value="Genomic_DNA"/>
</dbReference>
<dbReference type="STRING" id="373668.SAMN05421786_1262"/>
<gene>
    <name evidence="1" type="ORF">SAMN05421786_1262</name>
</gene>